<dbReference type="SUPFAM" id="SSF55729">
    <property type="entry name" value="Acyl-CoA N-acyltransferases (Nat)"/>
    <property type="match status" value="1"/>
</dbReference>
<evidence type="ECO:0000259" key="5">
    <source>
        <dbReference type="Pfam" id="PF04376"/>
    </source>
</evidence>
<dbReference type="InterPro" id="IPR030700">
    <property type="entry name" value="N-end_Aminoacyl_Trfase"/>
</dbReference>
<dbReference type="NCBIfam" id="NF002341">
    <property type="entry name" value="PRK01305.1-1"/>
    <property type="match status" value="1"/>
</dbReference>
<comment type="similarity">
    <text evidence="4">Belongs to the R-transferase family. Bpt subfamily.</text>
</comment>
<organism evidence="7 8">
    <name type="scientific">Arenimonas fontis</name>
    <dbReference type="NCBI Taxonomy" id="2608255"/>
    <lineage>
        <taxon>Bacteria</taxon>
        <taxon>Pseudomonadati</taxon>
        <taxon>Pseudomonadota</taxon>
        <taxon>Gammaproteobacteria</taxon>
        <taxon>Lysobacterales</taxon>
        <taxon>Lysobacteraceae</taxon>
        <taxon>Arenimonas</taxon>
    </lineage>
</organism>
<keyword evidence="1 4" id="KW-0963">Cytoplasm</keyword>
<accession>A0A5B2ZG67</accession>
<dbReference type="HAMAP" id="MF_00689">
    <property type="entry name" value="Bpt"/>
    <property type="match status" value="1"/>
</dbReference>
<dbReference type="GO" id="GO:0005737">
    <property type="term" value="C:cytoplasm"/>
    <property type="evidence" value="ECO:0007669"/>
    <property type="project" value="UniProtKB-SubCell"/>
</dbReference>
<dbReference type="RefSeq" id="WP_149859435.1">
    <property type="nucleotide sequence ID" value="NZ_VUOD01000001.1"/>
</dbReference>
<keyword evidence="8" id="KW-1185">Reference proteome</keyword>
<evidence type="ECO:0000256" key="1">
    <source>
        <dbReference type="ARBA" id="ARBA00022490"/>
    </source>
</evidence>
<sequence>MGQQQHAIRLFQTIEHPCGYWPERLSRDLVIDPADPHLPSVYAQALAMGFRRSGGHVYRPYCKGCRDCISVRIPVRRFRPNRAQRRCMARNADLELAIVPARRNRENFALYRRYLDSRHRGGGMDDPSPENFDNFLACRWSPTQFMELRLAGRLVAVAVTDVVPDALSAVYTFFEPELGHRSLGAYAILRQVQRAVEDGRDYLYLGFWLRGHPKMEYKRAFRPLEYLDGAQWRPMPD</sequence>
<evidence type="ECO:0000259" key="6">
    <source>
        <dbReference type="Pfam" id="PF04377"/>
    </source>
</evidence>
<dbReference type="Pfam" id="PF04376">
    <property type="entry name" value="ATE_N"/>
    <property type="match status" value="1"/>
</dbReference>
<reference evidence="7 8" key="1">
    <citation type="submission" date="2019-09" db="EMBL/GenBank/DDBJ databases">
        <title>Arenimonas chukotkensis sp. nov., a bacterium isolated from Chukotka hot spring, Arctic region, Russia.</title>
        <authorList>
            <person name="Zayulina K.S."/>
            <person name="Prokofeva M.I."/>
            <person name="Elcheninov A.G."/>
            <person name="Novikov A."/>
            <person name="Kochetkova T.V."/>
            <person name="Kublanov I.V."/>
        </authorList>
    </citation>
    <scope>NUCLEOTIDE SEQUENCE [LARGE SCALE GENOMIC DNA]</scope>
    <source>
        <strain evidence="7 8">3729k</strain>
    </source>
</reference>
<comment type="catalytic activity">
    <reaction evidence="4">
        <text>N-terminal L-aspartyl-[protein] + L-leucyl-tRNA(Leu) = N-terminal L-leucyl-L-aspartyl-[protein] + tRNA(Leu) + H(+)</text>
        <dbReference type="Rhea" id="RHEA:50420"/>
        <dbReference type="Rhea" id="RHEA-COMP:9613"/>
        <dbReference type="Rhea" id="RHEA-COMP:9622"/>
        <dbReference type="Rhea" id="RHEA-COMP:12669"/>
        <dbReference type="Rhea" id="RHEA-COMP:12674"/>
        <dbReference type="ChEBI" id="CHEBI:15378"/>
        <dbReference type="ChEBI" id="CHEBI:64720"/>
        <dbReference type="ChEBI" id="CHEBI:78442"/>
        <dbReference type="ChEBI" id="CHEBI:78494"/>
        <dbReference type="ChEBI" id="CHEBI:133042"/>
        <dbReference type="EC" id="2.3.2.29"/>
    </reaction>
</comment>
<dbReference type="Pfam" id="PF04377">
    <property type="entry name" value="ATE_C"/>
    <property type="match status" value="1"/>
</dbReference>
<evidence type="ECO:0000256" key="4">
    <source>
        <dbReference type="HAMAP-Rule" id="MF_00689"/>
    </source>
</evidence>
<dbReference type="InterPro" id="IPR007472">
    <property type="entry name" value="N-end_Aminoacyl_Trfase_C"/>
</dbReference>
<proteinExistence type="inferred from homology"/>
<dbReference type="NCBIfam" id="NF002346">
    <property type="entry name" value="PRK01305.2-3"/>
    <property type="match status" value="1"/>
</dbReference>
<name>A0A5B2ZG67_9GAMM</name>
<dbReference type="InterPro" id="IPR017138">
    <property type="entry name" value="Asp_Glu_LeuTrfase"/>
</dbReference>
<dbReference type="GO" id="GO:0008914">
    <property type="term" value="F:leucyl-tRNA--protein transferase activity"/>
    <property type="evidence" value="ECO:0007669"/>
    <property type="project" value="UniProtKB-UniRule"/>
</dbReference>
<comment type="function">
    <text evidence="4">Functions in the N-end rule pathway of protein degradation where it conjugates Leu from its aminoacyl-tRNA to the N-termini of proteins containing an N-terminal aspartate or glutamate.</text>
</comment>
<dbReference type="PANTHER" id="PTHR21367:SF1">
    <property type="entry name" value="ARGINYL-TRNA--PROTEIN TRANSFERASE 1"/>
    <property type="match status" value="1"/>
</dbReference>
<dbReference type="GO" id="GO:0004057">
    <property type="term" value="F:arginyl-tRNA--protein transferase activity"/>
    <property type="evidence" value="ECO:0007669"/>
    <property type="project" value="InterPro"/>
</dbReference>
<dbReference type="EC" id="2.3.2.29" evidence="4"/>
<feature type="domain" description="N-end aminoacyl transferase N-terminal" evidence="5">
    <location>
        <begin position="16"/>
        <end position="86"/>
    </location>
</feature>
<dbReference type="InterPro" id="IPR007471">
    <property type="entry name" value="N-end_Aminoacyl_Trfase_N"/>
</dbReference>
<dbReference type="PANTHER" id="PTHR21367">
    <property type="entry name" value="ARGININE-TRNA-PROTEIN TRANSFERASE 1"/>
    <property type="match status" value="1"/>
</dbReference>
<feature type="domain" description="N-end rule aminoacyl transferase C-terminal" evidence="6">
    <location>
        <begin position="106"/>
        <end position="228"/>
    </location>
</feature>
<dbReference type="EMBL" id="VUOD01000001">
    <property type="protein sequence ID" value="KAA2286214.1"/>
    <property type="molecule type" value="Genomic_DNA"/>
</dbReference>
<dbReference type="PIRSF" id="PIRSF037208">
    <property type="entry name" value="ATE_pro_prd"/>
    <property type="match status" value="1"/>
</dbReference>
<comment type="caution">
    <text evidence="7">The sequence shown here is derived from an EMBL/GenBank/DDBJ whole genome shotgun (WGS) entry which is preliminary data.</text>
</comment>
<dbReference type="InterPro" id="IPR016181">
    <property type="entry name" value="Acyl_CoA_acyltransferase"/>
</dbReference>
<keyword evidence="3 4" id="KW-0012">Acyltransferase</keyword>
<comment type="catalytic activity">
    <reaction evidence="4">
        <text>N-terminal L-glutamyl-[protein] + L-leucyl-tRNA(Leu) = N-terminal L-leucyl-L-glutamyl-[protein] + tRNA(Leu) + H(+)</text>
        <dbReference type="Rhea" id="RHEA:50412"/>
        <dbReference type="Rhea" id="RHEA-COMP:9613"/>
        <dbReference type="Rhea" id="RHEA-COMP:9622"/>
        <dbReference type="Rhea" id="RHEA-COMP:12664"/>
        <dbReference type="Rhea" id="RHEA-COMP:12668"/>
        <dbReference type="ChEBI" id="CHEBI:15378"/>
        <dbReference type="ChEBI" id="CHEBI:64721"/>
        <dbReference type="ChEBI" id="CHEBI:78442"/>
        <dbReference type="ChEBI" id="CHEBI:78494"/>
        <dbReference type="ChEBI" id="CHEBI:133041"/>
        <dbReference type="EC" id="2.3.2.29"/>
    </reaction>
</comment>
<comment type="subcellular location">
    <subcellularLocation>
        <location evidence="4">Cytoplasm</location>
    </subcellularLocation>
</comment>
<gene>
    <name evidence="4" type="primary">bpt</name>
    <name evidence="7" type="ORF">F0415_01585</name>
</gene>
<evidence type="ECO:0000313" key="8">
    <source>
        <dbReference type="Proteomes" id="UP000322165"/>
    </source>
</evidence>
<protein>
    <recommendedName>
        <fullName evidence="4">Aspartate/glutamate leucyltransferase</fullName>
        <ecNumber evidence="4">2.3.2.29</ecNumber>
    </recommendedName>
</protein>
<dbReference type="GO" id="GO:0071596">
    <property type="term" value="P:ubiquitin-dependent protein catabolic process via the N-end rule pathway"/>
    <property type="evidence" value="ECO:0007669"/>
    <property type="project" value="InterPro"/>
</dbReference>
<dbReference type="NCBIfam" id="NF002342">
    <property type="entry name" value="PRK01305.1-3"/>
    <property type="match status" value="1"/>
</dbReference>
<reference evidence="7 8" key="2">
    <citation type="submission" date="2019-09" db="EMBL/GenBank/DDBJ databases">
        <authorList>
            <person name="Mazur A."/>
        </authorList>
    </citation>
    <scope>NUCLEOTIDE SEQUENCE [LARGE SCALE GENOMIC DNA]</scope>
    <source>
        <strain evidence="7 8">3729k</strain>
    </source>
</reference>
<dbReference type="AlphaFoldDB" id="A0A5B2ZG67"/>
<evidence type="ECO:0000256" key="2">
    <source>
        <dbReference type="ARBA" id="ARBA00022679"/>
    </source>
</evidence>
<keyword evidence="2 4" id="KW-0808">Transferase</keyword>
<dbReference type="Proteomes" id="UP000322165">
    <property type="component" value="Unassembled WGS sequence"/>
</dbReference>
<evidence type="ECO:0000256" key="3">
    <source>
        <dbReference type="ARBA" id="ARBA00023315"/>
    </source>
</evidence>
<evidence type="ECO:0000313" key="7">
    <source>
        <dbReference type="EMBL" id="KAA2286214.1"/>
    </source>
</evidence>